<accession>X1GTY3</accession>
<protein>
    <submittedName>
        <fullName evidence="1">Uncharacterized protein</fullName>
    </submittedName>
</protein>
<comment type="caution">
    <text evidence="1">The sequence shown here is derived from an EMBL/GenBank/DDBJ whole genome shotgun (WGS) entry which is preliminary data.</text>
</comment>
<feature type="non-terminal residue" evidence="1">
    <location>
        <position position="51"/>
    </location>
</feature>
<dbReference type="EMBL" id="BARU01021480">
    <property type="protein sequence ID" value="GAH60627.1"/>
    <property type="molecule type" value="Genomic_DNA"/>
</dbReference>
<sequence>MAKKPYEFDTRYSDVEQSLEERKSRVKTICFKTCSKCGEKKFIFKFSLDKR</sequence>
<gene>
    <name evidence="1" type="ORF">S03H2_35136</name>
</gene>
<dbReference type="AlphaFoldDB" id="X1GTY3"/>
<evidence type="ECO:0000313" key="1">
    <source>
        <dbReference type="EMBL" id="GAH60627.1"/>
    </source>
</evidence>
<reference evidence="1" key="1">
    <citation type="journal article" date="2014" name="Front. Microbiol.">
        <title>High frequency of phylogenetically diverse reductive dehalogenase-homologous genes in deep subseafloor sedimentary metagenomes.</title>
        <authorList>
            <person name="Kawai M."/>
            <person name="Futagami T."/>
            <person name="Toyoda A."/>
            <person name="Takaki Y."/>
            <person name="Nishi S."/>
            <person name="Hori S."/>
            <person name="Arai W."/>
            <person name="Tsubouchi T."/>
            <person name="Morono Y."/>
            <person name="Uchiyama I."/>
            <person name="Ito T."/>
            <person name="Fujiyama A."/>
            <person name="Inagaki F."/>
            <person name="Takami H."/>
        </authorList>
    </citation>
    <scope>NUCLEOTIDE SEQUENCE</scope>
    <source>
        <strain evidence="1">Expedition CK06-06</strain>
    </source>
</reference>
<proteinExistence type="predicted"/>
<organism evidence="1">
    <name type="scientific">marine sediment metagenome</name>
    <dbReference type="NCBI Taxonomy" id="412755"/>
    <lineage>
        <taxon>unclassified sequences</taxon>
        <taxon>metagenomes</taxon>
        <taxon>ecological metagenomes</taxon>
    </lineage>
</organism>
<name>X1GTY3_9ZZZZ</name>